<evidence type="ECO:0000313" key="1">
    <source>
        <dbReference type="EMBL" id="KAF0761104.1"/>
    </source>
</evidence>
<proteinExistence type="predicted"/>
<organism evidence="1 2">
    <name type="scientific">Aphis craccivora</name>
    <name type="common">Cowpea aphid</name>
    <dbReference type="NCBI Taxonomy" id="307492"/>
    <lineage>
        <taxon>Eukaryota</taxon>
        <taxon>Metazoa</taxon>
        <taxon>Ecdysozoa</taxon>
        <taxon>Arthropoda</taxon>
        <taxon>Hexapoda</taxon>
        <taxon>Insecta</taxon>
        <taxon>Pterygota</taxon>
        <taxon>Neoptera</taxon>
        <taxon>Paraneoptera</taxon>
        <taxon>Hemiptera</taxon>
        <taxon>Sternorrhyncha</taxon>
        <taxon>Aphidomorpha</taxon>
        <taxon>Aphidoidea</taxon>
        <taxon>Aphididae</taxon>
        <taxon>Aphidini</taxon>
        <taxon>Aphis</taxon>
        <taxon>Aphis</taxon>
    </lineage>
</organism>
<protein>
    <submittedName>
        <fullName evidence="1">Uncharacterized protein</fullName>
    </submittedName>
</protein>
<dbReference type="OrthoDB" id="10450931at2759"/>
<dbReference type="Proteomes" id="UP000478052">
    <property type="component" value="Unassembled WGS sequence"/>
</dbReference>
<keyword evidence="2" id="KW-1185">Reference proteome</keyword>
<sequence>MFTQKTFWLLHGKDRSQTTPFALYWIFSTKSIFLYGCNSKTNHCKNLKFSPNVYVSVIYIQPNFQNILTFFDVDKKILDDQEILKIKCKVPYEFSVYSSNFYVIRRKRENLQRNDNDLSSNDIKVDKFFSAQKKSLKI</sequence>
<name>A0A6G0YTM0_APHCR</name>
<gene>
    <name evidence="1" type="ORF">FWK35_00013160</name>
</gene>
<accession>A0A6G0YTM0</accession>
<dbReference type="EMBL" id="VUJU01002489">
    <property type="protein sequence ID" value="KAF0761104.1"/>
    <property type="molecule type" value="Genomic_DNA"/>
</dbReference>
<reference evidence="1 2" key="1">
    <citation type="submission" date="2019-08" db="EMBL/GenBank/DDBJ databases">
        <title>Whole genome of Aphis craccivora.</title>
        <authorList>
            <person name="Voronova N.V."/>
            <person name="Shulinski R.S."/>
            <person name="Bandarenka Y.V."/>
            <person name="Zhorov D.G."/>
            <person name="Warner D."/>
        </authorList>
    </citation>
    <scope>NUCLEOTIDE SEQUENCE [LARGE SCALE GENOMIC DNA]</scope>
    <source>
        <strain evidence="1">180601</strain>
        <tissue evidence="1">Whole Body</tissue>
    </source>
</reference>
<comment type="caution">
    <text evidence="1">The sequence shown here is derived from an EMBL/GenBank/DDBJ whole genome shotgun (WGS) entry which is preliminary data.</text>
</comment>
<dbReference type="AlphaFoldDB" id="A0A6G0YTM0"/>
<evidence type="ECO:0000313" key="2">
    <source>
        <dbReference type="Proteomes" id="UP000478052"/>
    </source>
</evidence>